<feature type="transmembrane region" description="Helical" evidence="6">
    <location>
        <begin position="211"/>
        <end position="232"/>
    </location>
</feature>
<dbReference type="InterPro" id="IPR000620">
    <property type="entry name" value="EamA_dom"/>
</dbReference>
<accession>A0ABW9Y7R0</accession>
<gene>
    <name evidence="8" type="ORF">GU920_13880</name>
</gene>
<sequence>MTAPHRPLAAALWMTGSVFSFTAMAIAARSIAGVHDTFEIMLWRSVLGFALVIAVAGAVRRLGEVRTDRMGQHLVRNLFHFTGQNLWFWALTMIPLAQVFALEFTSPIWVILLSPLVLGERLTRVRLFAAGMGFAGILLVARPDFSALDPGVLAAAASAVCFAATNLMTKKLTRGESIVSILFWLTLMQGVFGLVMAGHDGVIRLPTAQTLPWLAVIGFCGLLAHLCITTALSLAPASYVIPIDFARLPVIALVGAMLYAEPLDPFVILGAAVIFIGNFANIRAETRKPATVRTVTNP</sequence>
<comment type="caution">
    <text evidence="8">The sequence shown here is derived from an EMBL/GenBank/DDBJ whole genome shotgun (WGS) entry which is preliminary data.</text>
</comment>
<dbReference type="InterPro" id="IPR037185">
    <property type="entry name" value="EmrE-like"/>
</dbReference>
<feature type="transmembrane region" description="Helical" evidence="6">
    <location>
        <begin position="266"/>
        <end position="284"/>
    </location>
</feature>
<dbReference type="RefSeq" id="WP_161767680.1">
    <property type="nucleotide sequence ID" value="NZ_JAAATW010000003.1"/>
</dbReference>
<evidence type="ECO:0000259" key="7">
    <source>
        <dbReference type="Pfam" id="PF00892"/>
    </source>
</evidence>
<keyword evidence="5 6" id="KW-0472">Membrane</keyword>
<keyword evidence="4 6" id="KW-1133">Transmembrane helix</keyword>
<evidence type="ECO:0000256" key="3">
    <source>
        <dbReference type="ARBA" id="ARBA00022692"/>
    </source>
</evidence>
<evidence type="ECO:0000256" key="2">
    <source>
        <dbReference type="ARBA" id="ARBA00009853"/>
    </source>
</evidence>
<proteinExistence type="inferred from homology"/>
<feature type="transmembrane region" description="Helical" evidence="6">
    <location>
        <begin position="181"/>
        <end position="199"/>
    </location>
</feature>
<feature type="transmembrane region" description="Helical" evidence="6">
    <location>
        <begin position="151"/>
        <end position="169"/>
    </location>
</feature>
<evidence type="ECO:0000313" key="8">
    <source>
        <dbReference type="EMBL" id="NBE08626.1"/>
    </source>
</evidence>
<evidence type="ECO:0000256" key="5">
    <source>
        <dbReference type="ARBA" id="ARBA00023136"/>
    </source>
</evidence>
<evidence type="ECO:0000256" key="1">
    <source>
        <dbReference type="ARBA" id="ARBA00004141"/>
    </source>
</evidence>
<feature type="transmembrane region" description="Helical" evidence="6">
    <location>
        <begin position="239"/>
        <end position="260"/>
    </location>
</feature>
<feature type="transmembrane region" description="Helical" evidence="6">
    <location>
        <begin position="43"/>
        <end position="62"/>
    </location>
</feature>
<evidence type="ECO:0000313" key="9">
    <source>
        <dbReference type="Proteomes" id="UP001517376"/>
    </source>
</evidence>
<dbReference type="Proteomes" id="UP001517376">
    <property type="component" value="Unassembled WGS sequence"/>
</dbReference>
<evidence type="ECO:0000256" key="6">
    <source>
        <dbReference type="SAM" id="Phobius"/>
    </source>
</evidence>
<reference evidence="9" key="1">
    <citation type="submission" date="2020-01" db="EMBL/GenBank/DDBJ databases">
        <title>Sphingomonas sp. strain CSW-10.</title>
        <authorList>
            <person name="Chen W.-M."/>
        </authorList>
    </citation>
    <scope>NUCLEOTIDE SEQUENCE [LARGE SCALE GENOMIC DNA]</scope>
    <source>
        <strain evidence="9">CCP-1</strain>
    </source>
</reference>
<comment type="similarity">
    <text evidence="2">Belongs to the drug/metabolite transporter (DMT) superfamily. 10 TMS drug/metabolite exporter (DME) (TC 2.A.7.3) family.</text>
</comment>
<comment type="subcellular location">
    <subcellularLocation>
        <location evidence="1">Membrane</location>
        <topology evidence="1">Multi-pass membrane protein</topology>
    </subcellularLocation>
</comment>
<dbReference type="SUPFAM" id="SSF103481">
    <property type="entry name" value="Multidrug resistance efflux transporter EmrE"/>
    <property type="match status" value="2"/>
</dbReference>
<feature type="transmembrane region" description="Helical" evidence="6">
    <location>
        <begin position="125"/>
        <end position="145"/>
    </location>
</feature>
<protein>
    <submittedName>
        <fullName evidence="8">EamA family transporter</fullName>
    </submittedName>
</protein>
<organism evidence="8 9">
    <name type="scientific">Paragemmobacter ruber</name>
    <dbReference type="NCBI Taxonomy" id="1985673"/>
    <lineage>
        <taxon>Bacteria</taxon>
        <taxon>Pseudomonadati</taxon>
        <taxon>Pseudomonadota</taxon>
        <taxon>Alphaproteobacteria</taxon>
        <taxon>Rhodobacterales</taxon>
        <taxon>Paracoccaceae</taxon>
        <taxon>Paragemmobacter</taxon>
    </lineage>
</organism>
<feature type="domain" description="EamA" evidence="7">
    <location>
        <begin position="150"/>
        <end position="279"/>
    </location>
</feature>
<dbReference type="PANTHER" id="PTHR22911:SF6">
    <property type="entry name" value="SOLUTE CARRIER FAMILY 35 MEMBER G1"/>
    <property type="match status" value="1"/>
</dbReference>
<name>A0ABW9Y7R0_9RHOB</name>
<keyword evidence="9" id="KW-1185">Reference proteome</keyword>
<dbReference type="PANTHER" id="PTHR22911">
    <property type="entry name" value="ACYL-MALONYL CONDENSING ENZYME-RELATED"/>
    <property type="match status" value="1"/>
</dbReference>
<keyword evidence="3 6" id="KW-0812">Transmembrane</keyword>
<dbReference type="Pfam" id="PF00892">
    <property type="entry name" value="EamA"/>
    <property type="match status" value="2"/>
</dbReference>
<evidence type="ECO:0000256" key="4">
    <source>
        <dbReference type="ARBA" id="ARBA00022989"/>
    </source>
</evidence>
<feature type="domain" description="EamA" evidence="7">
    <location>
        <begin position="10"/>
        <end position="141"/>
    </location>
</feature>
<dbReference type="EMBL" id="JAAATW010000003">
    <property type="protein sequence ID" value="NBE08626.1"/>
    <property type="molecule type" value="Genomic_DNA"/>
</dbReference>
<feature type="transmembrane region" description="Helical" evidence="6">
    <location>
        <begin position="100"/>
        <end position="118"/>
    </location>
</feature>